<proteinExistence type="predicted"/>
<protein>
    <submittedName>
        <fullName evidence="1">Uncharacterized protein</fullName>
    </submittedName>
</protein>
<evidence type="ECO:0000313" key="1">
    <source>
        <dbReference type="EMBL" id="OAD53392.1"/>
    </source>
</evidence>
<organism evidence="1 2">
    <name type="scientific">Eufriesea mexicana</name>
    <dbReference type="NCBI Taxonomy" id="516756"/>
    <lineage>
        <taxon>Eukaryota</taxon>
        <taxon>Metazoa</taxon>
        <taxon>Ecdysozoa</taxon>
        <taxon>Arthropoda</taxon>
        <taxon>Hexapoda</taxon>
        <taxon>Insecta</taxon>
        <taxon>Pterygota</taxon>
        <taxon>Neoptera</taxon>
        <taxon>Endopterygota</taxon>
        <taxon>Hymenoptera</taxon>
        <taxon>Apocrita</taxon>
        <taxon>Aculeata</taxon>
        <taxon>Apoidea</taxon>
        <taxon>Anthophila</taxon>
        <taxon>Apidae</taxon>
        <taxon>Eufriesea</taxon>
    </lineage>
</organism>
<dbReference type="EMBL" id="KQ767621">
    <property type="protein sequence ID" value="OAD53392.1"/>
    <property type="molecule type" value="Genomic_DNA"/>
</dbReference>
<gene>
    <name evidence="1" type="ORF">WN48_10270</name>
</gene>
<dbReference type="Proteomes" id="UP000250275">
    <property type="component" value="Unassembled WGS sequence"/>
</dbReference>
<keyword evidence="2" id="KW-1185">Reference proteome</keyword>
<evidence type="ECO:0000313" key="2">
    <source>
        <dbReference type="Proteomes" id="UP000250275"/>
    </source>
</evidence>
<sequence>MEYPRENSGERSSRLHRHANRLLFGVQGKATISVCESLPVVTTGDFVLRS</sequence>
<name>A0A310SIX2_9HYME</name>
<accession>A0A310SIX2</accession>
<dbReference type="AlphaFoldDB" id="A0A310SIX2"/>
<reference evidence="1 2" key="1">
    <citation type="submission" date="2015-07" db="EMBL/GenBank/DDBJ databases">
        <title>The genome of Eufriesea mexicana.</title>
        <authorList>
            <person name="Pan H."/>
            <person name="Kapheim K."/>
        </authorList>
    </citation>
    <scope>NUCLEOTIDE SEQUENCE [LARGE SCALE GENOMIC DNA]</scope>
    <source>
        <strain evidence="1">0111107269</strain>
        <tissue evidence="1">Whole body</tissue>
    </source>
</reference>